<organism evidence="3 4">
    <name type="scientific">Rhodococcus spongiicola</name>
    <dbReference type="NCBI Taxonomy" id="2487352"/>
    <lineage>
        <taxon>Bacteria</taxon>
        <taxon>Bacillati</taxon>
        <taxon>Actinomycetota</taxon>
        <taxon>Actinomycetes</taxon>
        <taxon>Mycobacteriales</taxon>
        <taxon>Nocardiaceae</taxon>
        <taxon>Rhodococcus</taxon>
    </lineage>
</organism>
<dbReference type="InterPro" id="IPR039564">
    <property type="entry name" value="Peptidase_C39-like"/>
</dbReference>
<keyword evidence="4" id="KW-1185">Reference proteome</keyword>
<feature type="region of interest" description="Disordered" evidence="1">
    <location>
        <begin position="15"/>
        <end position="71"/>
    </location>
</feature>
<sequence>MDDFDQDSVAAAWSGAVADPAVVIDEPTDFDPIPAGLDLPPEIDTATTPPYTEAPAPVEDTPELTDPTPQQVPEQVDEIDEIDLTVPDDGVYGNPAAWTLGWFFQQFDGYCGPSAVAQVVSQYTGAEITDPQQLVDRAIDLGLMDDPSLGMTLADIETLLEDQGVPATITTSSLDDLRDRLDAGYGVIAMVDSGEIWQTDPDSEDDLPDHVLVVAGIDDNRGVVILSDPGIPTGNQLEVPIAQFEDAWADGDHLMLITDAPDDGLITGPALSSVAPSDRSAIIRL</sequence>
<dbReference type="AlphaFoldDB" id="A0A3S3E3D5"/>
<dbReference type="Proteomes" id="UP000284333">
    <property type="component" value="Unassembled WGS sequence"/>
</dbReference>
<dbReference type="EMBL" id="RKLN01000002">
    <property type="protein sequence ID" value="RVW04440.1"/>
    <property type="molecule type" value="Genomic_DNA"/>
</dbReference>
<protein>
    <recommendedName>
        <fullName evidence="2">Peptidase C39-like domain-containing protein</fullName>
    </recommendedName>
</protein>
<feature type="domain" description="Peptidase C39-like" evidence="2">
    <location>
        <begin position="105"/>
        <end position="229"/>
    </location>
</feature>
<dbReference type="OrthoDB" id="461196at2"/>
<reference evidence="3 4" key="1">
    <citation type="submission" date="2018-11" db="EMBL/GenBank/DDBJ databases">
        <title>Rhodococcus spongicola sp. nov. and Rhodococcus xishaensis sp. nov. from marine sponges.</title>
        <authorList>
            <person name="Li L."/>
            <person name="Lin H.W."/>
        </authorList>
    </citation>
    <scope>NUCLEOTIDE SEQUENCE [LARGE SCALE GENOMIC DNA]</scope>
    <source>
        <strain evidence="3 4">LHW50502</strain>
    </source>
</reference>
<name>A0A3S3E3D5_9NOCA</name>
<comment type="caution">
    <text evidence="3">The sequence shown here is derived from an EMBL/GenBank/DDBJ whole genome shotgun (WGS) entry which is preliminary data.</text>
</comment>
<dbReference type="Pfam" id="PF13529">
    <property type="entry name" value="Peptidase_C39_2"/>
    <property type="match status" value="1"/>
</dbReference>
<evidence type="ECO:0000313" key="4">
    <source>
        <dbReference type="Proteomes" id="UP000284333"/>
    </source>
</evidence>
<evidence type="ECO:0000256" key="1">
    <source>
        <dbReference type="SAM" id="MobiDB-lite"/>
    </source>
</evidence>
<dbReference type="Gene3D" id="3.90.70.10">
    <property type="entry name" value="Cysteine proteinases"/>
    <property type="match status" value="1"/>
</dbReference>
<feature type="compositionally biased region" description="Low complexity" evidence="1">
    <location>
        <begin position="45"/>
        <end position="57"/>
    </location>
</feature>
<gene>
    <name evidence="3" type="ORF">EF834_04985</name>
</gene>
<dbReference type="RefSeq" id="WP_127946134.1">
    <property type="nucleotide sequence ID" value="NZ_RKLN01000002.1"/>
</dbReference>
<proteinExistence type="predicted"/>
<evidence type="ECO:0000259" key="2">
    <source>
        <dbReference type="Pfam" id="PF13529"/>
    </source>
</evidence>
<evidence type="ECO:0000313" key="3">
    <source>
        <dbReference type="EMBL" id="RVW04440.1"/>
    </source>
</evidence>
<accession>A0A3S3E3D5</accession>